<dbReference type="SUPFAM" id="SSF53448">
    <property type="entry name" value="Nucleotide-diphospho-sugar transferases"/>
    <property type="match status" value="1"/>
</dbReference>
<gene>
    <name evidence="1" type="ORF">D3870_04590</name>
</gene>
<sequence>MRNSLAVVIVTTCRETLCRSVRSVFNQQFSGRMQILIGVDCDPHKRLDALLPALAAECPSHITITLINLGYSTSQRHGGPHASFYGGSLRSALTLLADSDIVIYLDDDDWLKEDHCARILRAIEGKKWAYSYSIYADGNTGEGLCVDEIESVGVGKGIYAKNFGGFVRPSGLAINKMQLLHIVHLWSCSAFATGDGEDRLIFEQLRNEPHGCTEAATVYCALDPKDMLHDYRVSFMRSKGVEFVSTAKAESTR</sequence>
<dbReference type="OrthoDB" id="8742915at2"/>
<dbReference type="Gene3D" id="3.90.550.10">
    <property type="entry name" value="Spore Coat Polysaccharide Biosynthesis Protein SpsA, Chain A"/>
    <property type="match status" value="1"/>
</dbReference>
<evidence type="ECO:0000313" key="2">
    <source>
        <dbReference type="Proteomes" id="UP000285190"/>
    </source>
</evidence>
<evidence type="ECO:0000313" key="1">
    <source>
        <dbReference type="EMBL" id="RJG05395.1"/>
    </source>
</evidence>
<dbReference type="EMBL" id="QYUN01000002">
    <property type="protein sequence ID" value="RJG05395.1"/>
    <property type="molecule type" value="Genomic_DNA"/>
</dbReference>
<name>A0A418WZ88_9BURK</name>
<comment type="caution">
    <text evidence="1">The sequence shown here is derived from an EMBL/GenBank/DDBJ whole genome shotgun (WGS) entry which is preliminary data.</text>
</comment>
<dbReference type="InterPro" id="IPR029044">
    <property type="entry name" value="Nucleotide-diphossugar_trans"/>
</dbReference>
<accession>A0A418WZ88</accession>
<organism evidence="1 2">
    <name type="scientific">Noviherbaspirillum cavernae</name>
    <dbReference type="NCBI Taxonomy" id="2320862"/>
    <lineage>
        <taxon>Bacteria</taxon>
        <taxon>Pseudomonadati</taxon>
        <taxon>Pseudomonadota</taxon>
        <taxon>Betaproteobacteria</taxon>
        <taxon>Burkholderiales</taxon>
        <taxon>Oxalobacteraceae</taxon>
        <taxon>Noviherbaspirillum</taxon>
    </lineage>
</organism>
<dbReference type="CDD" id="cd00761">
    <property type="entry name" value="Glyco_tranf_GTA_type"/>
    <property type="match status" value="1"/>
</dbReference>
<proteinExistence type="predicted"/>
<keyword evidence="2" id="KW-1185">Reference proteome</keyword>
<dbReference type="Proteomes" id="UP000285190">
    <property type="component" value="Unassembled WGS sequence"/>
</dbReference>
<dbReference type="GO" id="GO:0016740">
    <property type="term" value="F:transferase activity"/>
    <property type="evidence" value="ECO:0007669"/>
    <property type="project" value="UniProtKB-KW"/>
</dbReference>
<protein>
    <submittedName>
        <fullName evidence="1">Glycosyltransferase family 2 protein</fullName>
    </submittedName>
</protein>
<keyword evidence="1" id="KW-0808">Transferase</keyword>
<dbReference type="AlphaFoldDB" id="A0A418WZ88"/>
<dbReference type="RefSeq" id="WP_119737052.1">
    <property type="nucleotide sequence ID" value="NZ_QYUN01000002.1"/>
</dbReference>
<reference evidence="1 2" key="1">
    <citation type="submission" date="2018-09" db="EMBL/GenBank/DDBJ databases">
        <authorList>
            <person name="Zhu H."/>
        </authorList>
    </citation>
    <scope>NUCLEOTIDE SEQUENCE [LARGE SCALE GENOMIC DNA]</scope>
    <source>
        <strain evidence="1 2">K2R10-39</strain>
    </source>
</reference>